<evidence type="ECO:0000313" key="2">
    <source>
        <dbReference type="EMBL" id="RXV69593.1"/>
    </source>
</evidence>
<feature type="region of interest" description="Disordered" evidence="1">
    <location>
        <begin position="1"/>
        <end position="32"/>
    </location>
</feature>
<organism evidence="2 3">
    <name type="scientific">Burkholderia stabilis</name>
    <dbReference type="NCBI Taxonomy" id="95485"/>
    <lineage>
        <taxon>Bacteria</taxon>
        <taxon>Pseudomonadati</taxon>
        <taxon>Pseudomonadota</taxon>
        <taxon>Betaproteobacteria</taxon>
        <taxon>Burkholderiales</taxon>
        <taxon>Burkholderiaceae</taxon>
        <taxon>Burkholderia</taxon>
        <taxon>Burkholderia cepacia complex</taxon>
    </lineage>
</organism>
<sequence length="59" mass="6357">MGDDGTGHGNGSGRMSFGARRRDRGRQAGAVARQASVERYLIGVRPVLINVFVDDLVEI</sequence>
<protein>
    <submittedName>
        <fullName evidence="2">Uncharacterized protein</fullName>
    </submittedName>
</protein>
<dbReference type="EMBL" id="QWEX01000002">
    <property type="protein sequence ID" value="RXV69593.1"/>
    <property type="molecule type" value="Genomic_DNA"/>
</dbReference>
<reference evidence="2 3" key="1">
    <citation type="submission" date="2018-08" db="EMBL/GenBank/DDBJ databases">
        <title>Mountain-cultivated ginseng endophyte, Burkholderia stabilis and its activity against ginseng root rot disease.</title>
        <authorList>
            <person name="Tapan Kumar M."/>
            <person name="Bae H."/>
            <person name="Shanmugam G."/>
            <person name="Jeon J."/>
        </authorList>
    </citation>
    <scope>NUCLEOTIDE SEQUENCE [LARGE SCALE GENOMIC DNA]</scope>
    <source>
        <strain evidence="2 3">EB159</strain>
    </source>
</reference>
<accession>A0A4Q2AIP6</accession>
<dbReference type="Proteomes" id="UP000289650">
    <property type="component" value="Unassembled WGS sequence"/>
</dbReference>
<dbReference type="AlphaFoldDB" id="A0A4Q2AIP6"/>
<proteinExistence type="predicted"/>
<comment type="caution">
    <text evidence="2">The sequence shown here is derived from an EMBL/GenBank/DDBJ whole genome shotgun (WGS) entry which is preliminary data.</text>
</comment>
<evidence type="ECO:0000313" key="3">
    <source>
        <dbReference type="Proteomes" id="UP000289650"/>
    </source>
</evidence>
<name>A0A4Q2AIP6_9BURK</name>
<gene>
    <name evidence="2" type="ORF">D1006_31680</name>
</gene>
<evidence type="ECO:0000256" key="1">
    <source>
        <dbReference type="SAM" id="MobiDB-lite"/>
    </source>
</evidence>